<dbReference type="CDD" id="cd00371">
    <property type="entry name" value="HMA"/>
    <property type="match status" value="1"/>
</dbReference>
<dbReference type="PRINTS" id="PR00944">
    <property type="entry name" value="CUEXPORT"/>
</dbReference>
<dbReference type="PROSITE" id="PS50846">
    <property type="entry name" value="HMA_2"/>
    <property type="match status" value="1"/>
</dbReference>
<dbReference type="GO" id="GO:0006825">
    <property type="term" value="P:copper ion transport"/>
    <property type="evidence" value="ECO:0007669"/>
    <property type="project" value="InterPro"/>
</dbReference>
<dbReference type="InterPro" id="IPR036163">
    <property type="entry name" value="HMA_dom_sf"/>
</dbReference>
<name>A0A0U1CBA8_9MYCO</name>
<feature type="domain" description="HMA" evidence="2">
    <location>
        <begin position="2"/>
        <end position="67"/>
    </location>
</feature>
<dbReference type="GO" id="GO:0005507">
    <property type="term" value="F:copper ion binding"/>
    <property type="evidence" value="ECO:0007669"/>
    <property type="project" value="InterPro"/>
</dbReference>
<accession>A0A0U1CBA8</accession>
<organism evidence="3 4">
    <name type="scientific">Mycobacteroides abscessus</name>
    <dbReference type="NCBI Taxonomy" id="36809"/>
    <lineage>
        <taxon>Bacteria</taxon>
        <taxon>Bacillati</taxon>
        <taxon>Actinomycetota</taxon>
        <taxon>Actinomycetes</taxon>
        <taxon>Mycobacteriales</taxon>
        <taxon>Mycobacteriaceae</taxon>
        <taxon>Mycobacteroides</taxon>
    </lineage>
</organism>
<dbReference type="InterPro" id="IPR006121">
    <property type="entry name" value="HMA_dom"/>
</dbReference>
<evidence type="ECO:0000313" key="4">
    <source>
        <dbReference type="Proteomes" id="UP000045782"/>
    </source>
</evidence>
<dbReference type="Pfam" id="PF00403">
    <property type="entry name" value="HMA"/>
    <property type="match status" value="1"/>
</dbReference>
<dbReference type="RefSeq" id="WP_005113056.1">
    <property type="nucleotide sequence ID" value="NZ_CP014951.1"/>
</dbReference>
<dbReference type="AlphaFoldDB" id="A0A0U1CBA8"/>
<dbReference type="SUPFAM" id="SSF55008">
    <property type="entry name" value="HMA, heavy metal-associated domain"/>
    <property type="match status" value="1"/>
</dbReference>
<reference evidence="3 4" key="1">
    <citation type="submission" date="2015-03" db="EMBL/GenBank/DDBJ databases">
        <authorList>
            <person name="Murphy D."/>
        </authorList>
    </citation>
    <scope>NUCLEOTIDE SEQUENCE [LARGE SCALE GENOMIC DNA]</scope>
    <source>
        <strain evidence="3 4">PAP088</strain>
    </source>
</reference>
<proteinExistence type="predicted"/>
<keyword evidence="1" id="KW-0479">Metal-binding</keyword>
<dbReference type="InterPro" id="IPR017969">
    <property type="entry name" value="Heavy-metal-associated_CS"/>
</dbReference>
<dbReference type="Gene3D" id="3.30.70.100">
    <property type="match status" value="1"/>
</dbReference>
<evidence type="ECO:0000259" key="2">
    <source>
        <dbReference type="PROSITE" id="PS50846"/>
    </source>
</evidence>
<protein>
    <submittedName>
        <fullName evidence="3">Putative metal-binding protein</fullName>
    </submittedName>
</protein>
<dbReference type="Proteomes" id="UP000045782">
    <property type="component" value="Unassembled WGS sequence"/>
</dbReference>
<dbReference type="PROSITE" id="PS01047">
    <property type="entry name" value="HMA_1"/>
    <property type="match status" value="1"/>
</dbReference>
<evidence type="ECO:0000313" key="3">
    <source>
        <dbReference type="EMBL" id="CPV65835.1"/>
    </source>
</evidence>
<dbReference type="PATRIC" id="fig|36809.44.peg.4159"/>
<dbReference type="EMBL" id="CSWP01000009">
    <property type="protein sequence ID" value="CPV65835.1"/>
    <property type="molecule type" value="Genomic_DNA"/>
</dbReference>
<evidence type="ECO:0000256" key="1">
    <source>
        <dbReference type="ARBA" id="ARBA00022723"/>
    </source>
</evidence>
<gene>
    <name evidence="3" type="primary">copZ</name>
    <name evidence="3" type="ORF">ERS075579_03886</name>
</gene>
<dbReference type="InterPro" id="IPR000428">
    <property type="entry name" value="Cu-bd"/>
</dbReference>
<sequence>MSTTALKVSGMTCGHCVAAVREQVAAVPGVTGVQVDVATGTVTVTSSGPLPAEAVHAAIRAAGYALAS</sequence>
<dbReference type="OMA" id="AGMSCGH"/>
<dbReference type="GeneID" id="93377400"/>